<keyword evidence="3 6" id="KW-0812">Transmembrane</keyword>
<comment type="subcellular location">
    <subcellularLocation>
        <location evidence="1">Membrane</location>
        <topology evidence="1">Multi-pass membrane protein</topology>
    </subcellularLocation>
</comment>
<feature type="transmembrane region" description="Helical" evidence="6">
    <location>
        <begin position="85"/>
        <end position="111"/>
    </location>
</feature>
<dbReference type="AlphaFoldDB" id="A0AAD5XVG4"/>
<dbReference type="InterPro" id="IPR002995">
    <property type="entry name" value="Surf4"/>
</dbReference>
<dbReference type="Proteomes" id="UP001211065">
    <property type="component" value="Unassembled WGS sequence"/>
</dbReference>
<name>A0AAD5XVG4_9FUNG</name>
<comment type="similarity">
    <text evidence="2">Belongs to the SURF4 family.</text>
</comment>
<feature type="transmembrane region" description="Helical" evidence="6">
    <location>
        <begin position="21"/>
        <end position="38"/>
    </location>
</feature>
<gene>
    <name evidence="7" type="ORF">HK099_000540</name>
</gene>
<proteinExistence type="inferred from homology"/>
<organism evidence="7 8">
    <name type="scientific">Clydaea vesicula</name>
    <dbReference type="NCBI Taxonomy" id="447962"/>
    <lineage>
        <taxon>Eukaryota</taxon>
        <taxon>Fungi</taxon>
        <taxon>Fungi incertae sedis</taxon>
        <taxon>Chytridiomycota</taxon>
        <taxon>Chytridiomycota incertae sedis</taxon>
        <taxon>Chytridiomycetes</taxon>
        <taxon>Lobulomycetales</taxon>
        <taxon>Lobulomycetaceae</taxon>
        <taxon>Clydaea</taxon>
    </lineage>
</organism>
<dbReference type="EMBL" id="JADGJW010001125">
    <property type="protein sequence ID" value="KAJ3206436.1"/>
    <property type="molecule type" value="Genomic_DNA"/>
</dbReference>
<evidence type="ECO:0000256" key="6">
    <source>
        <dbReference type="SAM" id="Phobius"/>
    </source>
</evidence>
<keyword evidence="8" id="KW-1185">Reference proteome</keyword>
<evidence type="ECO:0000256" key="2">
    <source>
        <dbReference type="ARBA" id="ARBA00006945"/>
    </source>
</evidence>
<evidence type="ECO:0000313" key="8">
    <source>
        <dbReference type="Proteomes" id="UP001211065"/>
    </source>
</evidence>
<dbReference type="GO" id="GO:0016020">
    <property type="term" value="C:membrane"/>
    <property type="evidence" value="ECO:0007669"/>
    <property type="project" value="UniProtKB-SubCell"/>
</dbReference>
<protein>
    <submittedName>
        <fullName evidence="7">Uncharacterized protein</fullName>
    </submittedName>
</protein>
<evidence type="ECO:0000313" key="7">
    <source>
        <dbReference type="EMBL" id="KAJ3206436.1"/>
    </source>
</evidence>
<feature type="transmembrane region" description="Helical" evidence="6">
    <location>
        <begin position="151"/>
        <end position="171"/>
    </location>
</feature>
<evidence type="ECO:0000256" key="3">
    <source>
        <dbReference type="ARBA" id="ARBA00022692"/>
    </source>
</evidence>
<reference evidence="7" key="1">
    <citation type="submission" date="2020-05" db="EMBL/GenBank/DDBJ databases">
        <title>Phylogenomic resolution of chytrid fungi.</title>
        <authorList>
            <person name="Stajich J.E."/>
            <person name="Amses K."/>
            <person name="Simmons R."/>
            <person name="Seto K."/>
            <person name="Myers J."/>
            <person name="Bonds A."/>
            <person name="Quandt C.A."/>
            <person name="Barry K."/>
            <person name="Liu P."/>
            <person name="Grigoriev I."/>
            <person name="Longcore J.E."/>
            <person name="James T.Y."/>
        </authorList>
    </citation>
    <scope>NUCLEOTIDE SEQUENCE</scope>
    <source>
        <strain evidence="7">JEL0476</strain>
    </source>
</reference>
<accession>A0AAD5XVG4</accession>
<dbReference type="Pfam" id="PF02077">
    <property type="entry name" value="SURF4"/>
    <property type="match status" value="1"/>
</dbReference>
<comment type="caution">
    <text evidence="7">The sequence shown here is derived from an EMBL/GenBank/DDBJ whole genome shotgun (WGS) entry which is preliminary data.</text>
</comment>
<sequence length="183" mass="20363">MFAMSIGSALAIAKKKTEIGVGLLFSSVIIQTFGYGLLFNFSVLMRNLSIIGGLLMLLADSLNASKRTTIYAGLPNINQKDKSIFLLNGEFTVTRVLVIVVSFFSCVMVVIGFKAKYSAWLLIAVLSVGNFLLNNWWSLHHQDHLRDFIKYDFFQTLSIMGGFLLLANIGAGEFSMDEKKKNF</sequence>
<keyword evidence="4 6" id="KW-1133">Transmembrane helix</keyword>
<keyword evidence="5 6" id="KW-0472">Membrane</keyword>
<evidence type="ECO:0000256" key="4">
    <source>
        <dbReference type="ARBA" id="ARBA00022989"/>
    </source>
</evidence>
<evidence type="ECO:0000256" key="5">
    <source>
        <dbReference type="ARBA" id="ARBA00023136"/>
    </source>
</evidence>
<evidence type="ECO:0000256" key="1">
    <source>
        <dbReference type="ARBA" id="ARBA00004141"/>
    </source>
</evidence>
<feature type="transmembrane region" description="Helical" evidence="6">
    <location>
        <begin position="117"/>
        <end position="139"/>
    </location>
</feature>